<feature type="domain" description="Inner membrane protein YgaP-like transmembrane" evidence="1">
    <location>
        <begin position="1"/>
        <end position="57"/>
    </location>
</feature>
<keyword evidence="3" id="KW-1185">Reference proteome</keyword>
<sequence>MKNNVGSVDRLSRIVLGPVLLTLCLWGRKLPGAGLGAPLATGLVSLCPRYKLPGIKSELGW</sequence>
<reference evidence="2 3" key="1">
    <citation type="submission" date="2023-02" db="EMBL/GenBank/DDBJ databases">
        <title>Complete genome sequence of a novel bacterium Oceanimonas sp. NTOU-MSR1 isolated from marine coast sediment.</title>
        <authorList>
            <person name="Yang H.-T."/>
            <person name="Chen Y.-L."/>
            <person name="Ho Y.-N."/>
        </authorList>
    </citation>
    <scope>NUCLEOTIDE SEQUENCE [LARGE SCALE GENOMIC DNA]</scope>
    <source>
        <strain evidence="2 3">NTOU-MSR1</strain>
    </source>
</reference>
<evidence type="ECO:0000313" key="3">
    <source>
        <dbReference type="Proteomes" id="UP001223802"/>
    </source>
</evidence>
<dbReference type="EMBL" id="CP118224">
    <property type="protein sequence ID" value="WMC09862.1"/>
    <property type="molecule type" value="Genomic_DNA"/>
</dbReference>
<dbReference type="Proteomes" id="UP001223802">
    <property type="component" value="Chromosome"/>
</dbReference>
<dbReference type="InterPro" id="IPR021309">
    <property type="entry name" value="YgaP-like_TM"/>
</dbReference>
<dbReference type="RefSeq" id="WP_306761078.1">
    <property type="nucleotide sequence ID" value="NZ_CP118224.1"/>
</dbReference>
<proteinExistence type="predicted"/>
<dbReference type="AlphaFoldDB" id="A0AA50QB44"/>
<dbReference type="KEGG" id="ope:PU634_12155"/>
<gene>
    <name evidence="2" type="ORF">PU634_12155</name>
</gene>
<organism evidence="2 3">
    <name type="scientific">Oceanimonas pelagia</name>
    <dbReference type="NCBI Taxonomy" id="3028314"/>
    <lineage>
        <taxon>Bacteria</taxon>
        <taxon>Pseudomonadati</taxon>
        <taxon>Pseudomonadota</taxon>
        <taxon>Gammaproteobacteria</taxon>
        <taxon>Aeromonadales</taxon>
        <taxon>Aeromonadaceae</taxon>
        <taxon>Oceanimonas</taxon>
    </lineage>
</organism>
<name>A0AA50QB44_9GAMM</name>
<protein>
    <submittedName>
        <fullName evidence="2">DUF2892 domain-containing protein</fullName>
    </submittedName>
</protein>
<evidence type="ECO:0000259" key="1">
    <source>
        <dbReference type="Pfam" id="PF11127"/>
    </source>
</evidence>
<dbReference type="Pfam" id="PF11127">
    <property type="entry name" value="YgaP-like_TM"/>
    <property type="match status" value="1"/>
</dbReference>
<evidence type="ECO:0000313" key="2">
    <source>
        <dbReference type="EMBL" id="WMC09862.1"/>
    </source>
</evidence>
<accession>A0AA50QB44</accession>